<proteinExistence type="predicted"/>
<dbReference type="Proteomes" id="UP001152872">
    <property type="component" value="Unassembled WGS sequence"/>
</dbReference>
<dbReference type="Pfam" id="PF14460">
    <property type="entry name" value="Prok-E2_D"/>
    <property type="match status" value="1"/>
</dbReference>
<gene>
    <name evidence="1" type="ORF">FEV09_20525</name>
</gene>
<name>A0A9X4MIT7_9CYAN</name>
<sequence>MLTLDPLQDVLNPDGYPLIEAEAKLLFLKGGHYCFQYRQGERETYKFLSPETVRAAFQNERIDTGWIPDGVKRMGVCRQGQWYVQFMPPAKRTFTFINLDEGGEPISLTLPMMGIVFMLCGDICYIWATKQKTFAAEAPIYHVPLPNIYGDGRICMGTENNLSNYAEGIERLAKAWEMFMTAPFNNHLANGKSHTHPEDIREKLIQLQNSNRYPINDLVPHDSSVQVAINMVINR</sequence>
<dbReference type="RefSeq" id="WP_009629130.1">
    <property type="nucleotide sequence ID" value="NZ_VBTY01000248.1"/>
</dbReference>
<evidence type="ECO:0000313" key="1">
    <source>
        <dbReference type="EMBL" id="MDG3496929.1"/>
    </source>
</evidence>
<dbReference type="EMBL" id="VBTY01000248">
    <property type="protein sequence ID" value="MDG3496929.1"/>
    <property type="molecule type" value="Genomic_DNA"/>
</dbReference>
<protein>
    <recommendedName>
        <fullName evidence="3">PRTRC system protein B</fullName>
    </recommendedName>
</protein>
<reference evidence="1" key="1">
    <citation type="submission" date="2019-05" db="EMBL/GenBank/DDBJ databases">
        <title>Whole genome sequencing of Pseudanabaena catenata USMAC16.</title>
        <authorList>
            <person name="Khan Z."/>
            <person name="Omar W.M."/>
            <person name="Convey P."/>
            <person name="Merican F."/>
            <person name="Najimudin N."/>
        </authorList>
    </citation>
    <scope>NUCLEOTIDE SEQUENCE</scope>
    <source>
        <strain evidence="1">USMAC16</strain>
    </source>
</reference>
<dbReference type="InterPro" id="IPR032787">
    <property type="entry name" value="Prok-E2_D"/>
</dbReference>
<accession>A0A9X4MIT7</accession>
<evidence type="ECO:0000313" key="2">
    <source>
        <dbReference type="Proteomes" id="UP001152872"/>
    </source>
</evidence>
<evidence type="ECO:0008006" key="3">
    <source>
        <dbReference type="Google" id="ProtNLM"/>
    </source>
</evidence>
<keyword evidence="2" id="KW-1185">Reference proteome</keyword>
<organism evidence="1 2">
    <name type="scientific">Pseudanabaena catenata USMAC16</name>
    <dbReference type="NCBI Taxonomy" id="1855837"/>
    <lineage>
        <taxon>Bacteria</taxon>
        <taxon>Bacillati</taxon>
        <taxon>Cyanobacteriota</taxon>
        <taxon>Cyanophyceae</taxon>
        <taxon>Pseudanabaenales</taxon>
        <taxon>Pseudanabaenaceae</taxon>
        <taxon>Pseudanabaena</taxon>
    </lineage>
</organism>
<dbReference type="AlphaFoldDB" id="A0A9X4MIT7"/>
<comment type="caution">
    <text evidence="1">The sequence shown here is derived from an EMBL/GenBank/DDBJ whole genome shotgun (WGS) entry which is preliminary data.</text>
</comment>